<dbReference type="InterPro" id="IPR002504">
    <property type="entry name" value="NADK"/>
</dbReference>
<dbReference type="InterPro" id="IPR011386">
    <property type="entry name" value="Put_ATP-NAD_kin"/>
</dbReference>
<dbReference type="Gene3D" id="3.40.50.10330">
    <property type="entry name" value="Probable inorganic polyphosphate/atp-NAD kinase, domain 1"/>
    <property type="match status" value="1"/>
</dbReference>
<evidence type="ECO:0000313" key="1">
    <source>
        <dbReference type="EMBL" id="MDT0581907.1"/>
    </source>
</evidence>
<keyword evidence="1" id="KW-0808">Transferase</keyword>
<dbReference type="Proteomes" id="UP001249020">
    <property type="component" value="Unassembled WGS sequence"/>
</dbReference>
<proteinExistence type="predicted"/>
<keyword evidence="2" id="KW-1185">Reference proteome</keyword>
<name>A0AAW8QY25_9ALTE</name>
<dbReference type="SUPFAM" id="SSF111331">
    <property type="entry name" value="NAD kinase/diacylglycerol kinase-like"/>
    <property type="match status" value="1"/>
</dbReference>
<comment type="caution">
    <text evidence="1">The sequence shown here is derived from an EMBL/GenBank/DDBJ whole genome shotgun (WGS) entry which is preliminary data.</text>
</comment>
<evidence type="ECO:0000313" key="2">
    <source>
        <dbReference type="Proteomes" id="UP001249020"/>
    </source>
</evidence>
<dbReference type="GO" id="GO:0006741">
    <property type="term" value="P:NADP+ biosynthetic process"/>
    <property type="evidence" value="ECO:0007669"/>
    <property type="project" value="InterPro"/>
</dbReference>
<protein>
    <submittedName>
        <fullName evidence="1">ATP-NAD kinase family protein</fullName>
    </submittedName>
</protein>
<dbReference type="InterPro" id="IPR016064">
    <property type="entry name" value="NAD/diacylglycerol_kinase_sf"/>
</dbReference>
<dbReference type="EMBL" id="JAVRIE010000001">
    <property type="protein sequence ID" value="MDT0581907.1"/>
    <property type="molecule type" value="Genomic_DNA"/>
</dbReference>
<dbReference type="AlphaFoldDB" id="A0AAW8QY25"/>
<dbReference type="Pfam" id="PF20143">
    <property type="entry name" value="NAD_kinase_C"/>
    <property type="match status" value="1"/>
</dbReference>
<dbReference type="InterPro" id="IPR017438">
    <property type="entry name" value="ATP-NAD_kinase_N"/>
</dbReference>
<dbReference type="GO" id="GO:0003951">
    <property type="term" value="F:NAD+ kinase activity"/>
    <property type="evidence" value="ECO:0007669"/>
    <property type="project" value="InterPro"/>
</dbReference>
<dbReference type="GO" id="GO:0051287">
    <property type="term" value="F:NAD binding"/>
    <property type="evidence" value="ECO:0007669"/>
    <property type="project" value="UniProtKB-ARBA"/>
</dbReference>
<gene>
    <name evidence="1" type="ORF">RM544_05115</name>
</gene>
<dbReference type="PIRSF" id="PIRSF016907">
    <property type="entry name" value="Kin_ATP-NAD"/>
    <property type="match status" value="1"/>
</dbReference>
<dbReference type="RefSeq" id="WP_311360674.1">
    <property type="nucleotide sequence ID" value="NZ_JAVRIE010000001.1"/>
</dbReference>
<organism evidence="1 2">
    <name type="scientific">Brumicola blandensis</name>
    <dbReference type="NCBI Taxonomy" id="3075611"/>
    <lineage>
        <taxon>Bacteria</taxon>
        <taxon>Pseudomonadati</taxon>
        <taxon>Pseudomonadota</taxon>
        <taxon>Gammaproteobacteria</taxon>
        <taxon>Alteromonadales</taxon>
        <taxon>Alteromonadaceae</taxon>
        <taxon>Brumicola</taxon>
    </lineage>
</organism>
<dbReference type="GO" id="GO:0005524">
    <property type="term" value="F:ATP binding"/>
    <property type="evidence" value="ECO:0007669"/>
    <property type="project" value="UniProtKB-ARBA"/>
</dbReference>
<dbReference type="PANTHER" id="PTHR40697:SF2">
    <property type="entry name" value="ATP-NAD KINASE-RELATED"/>
    <property type="match status" value="1"/>
</dbReference>
<sequence length="376" mass="39877">MRQCKLGLIVNPYAGIGGALALKGSDGAKIREEALNAGAEKLAPMKMQMALEECRDLFPDIFVYTAEGELGGNLVKTLGLQHECVYRQQHEQTEAVDTCLALEKILEADVDLIIFAGGDGTARNVCEIVGTTVPVIGVPAGCKIHSGVYAITPRAAGKVLSQVVKGELVTLMQAEVKDIDEAAFRTGKVIAKHYGEMRVPEELKYIQAVKMGGKESDELVLSDIAAHVIELMDDEPETLFVMGSGSTVDAIMGELGLPNTLLGVDLVKDQALLANDLTATQILSACAGKSVKILITLIGGQGHILGRGNQQLSPELIAQVGKSNVLVVASKGKLERLDGRPLISDSGSPEVDKMMAGPIPVITGFHDMVLYPVIDV</sequence>
<accession>A0AAW8QY25</accession>
<reference evidence="1 2" key="1">
    <citation type="submission" date="2023-09" db="EMBL/GenBank/DDBJ databases">
        <authorList>
            <person name="Rey-Velasco X."/>
        </authorList>
    </citation>
    <scope>NUCLEOTIDE SEQUENCE [LARGE SCALE GENOMIC DNA]</scope>
    <source>
        <strain evidence="1 2">W409</strain>
    </source>
</reference>
<keyword evidence="1" id="KW-0418">Kinase</keyword>
<dbReference type="InterPro" id="IPR039065">
    <property type="entry name" value="AcoX-like"/>
</dbReference>
<dbReference type="Pfam" id="PF01513">
    <property type="entry name" value="NAD_kinase"/>
    <property type="match status" value="1"/>
</dbReference>
<dbReference type="PANTHER" id="PTHR40697">
    <property type="entry name" value="ACETOIN CATABOLISM PROTEIN X"/>
    <property type="match status" value="1"/>
</dbReference>